<feature type="transmembrane region" description="Helical" evidence="1">
    <location>
        <begin position="91"/>
        <end position="110"/>
    </location>
</feature>
<name>A0A1E4R6L8_9BACI</name>
<dbReference type="Proteomes" id="UP000094784">
    <property type="component" value="Unassembled WGS sequence"/>
</dbReference>
<feature type="transmembrane region" description="Helical" evidence="1">
    <location>
        <begin position="63"/>
        <end position="84"/>
    </location>
</feature>
<accession>A0A1E4R6L8</accession>
<dbReference type="AlphaFoldDB" id="A0A1E4R6L8"/>
<comment type="caution">
    <text evidence="2">The sequence shown here is derived from an EMBL/GenBank/DDBJ whole genome shotgun (WGS) entry which is preliminary data.</text>
</comment>
<sequence>MILHLFLVFLIPWIICLMHLYKKDKMLFFLVAPFFSVVAYLMNTLGFYFDFWEVLPFPKQKSFATLPFEVGIYPVLSCYCIYLIKKMNKPFLVLLLMTLLTTFLEGIFVFFDRVIYRNGWNIYFTFFSYLLPYLFLYGYYRFLLKISVLK</sequence>
<evidence type="ECO:0000313" key="2">
    <source>
        <dbReference type="EMBL" id="ODV56093.1"/>
    </source>
</evidence>
<organism evidence="2 3">
    <name type="scientific">Lysinibacillus fusiformis</name>
    <dbReference type="NCBI Taxonomy" id="28031"/>
    <lineage>
        <taxon>Bacteria</taxon>
        <taxon>Bacillati</taxon>
        <taxon>Bacillota</taxon>
        <taxon>Bacilli</taxon>
        <taxon>Bacillales</taxon>
        <taxon>Bacillaceae</taxon>
        <taxon>Lysinibacillus</taxon>
    </lineage>
</organism>
<dbReference type="RefSeq" id="WP_069481110.1">
    <property type="nucleotide sequence ID" value="NZ_KV766182.1"/>
</dbReference>
<keyword evidence="1" id="KW-0472">Membrane</keyword>
<keyword evidence="1" id="KW-1133">Transmembrane helix</keyword>
<dbReference type="EMBL" id="MECQ01000001">
    <property type="protein sequence ID" value="ODV56093.1"/>
    <property type="molecule type" value="Genomic_DNA"/>
</dbReference>
<reference evidence="2 3" key="1">
    <citation type="submission" date="2016-09" db="EMBL/GenBank/DDBJ databases">
        <title>Draft genome sequence of the soil isolate, Lysinibacillus fusiformis M5, a potential hypoxanthine producer.</title>
        <authorList>
            <person name="Gallegos-Monterrosa R."/>
            <person name="Maroti G."/>
            <person name="Balint B."/>
            <person name="Kovacs A.T."/>
        </authorList>
    </citation>
    <scope>NUCLEOTIDE SEQUENCE [LARGE SCALE GENOMIC DNA]</scope>
    <source>
        <strain evidence="2 3">M5</strain>
    </source>
</reference>
<dbReference type="InterPro" id="IPR048147">
    <property type="entry name" value="CBO0543-like"/>
</dbReference>
<protein>
    <submittedName>
        <fullName evidence="2">Uncharacterized protein</fullName>
    </submittedName>
</protein>
<evidence type="ECO:0000256" key="1">
    <source>
        <dbReference type="SAM" id="Phobius"/>
    </source>
</evidence>
<gene>
    <name evidence="2" type="ORF">BG258_09345</name>
</gene>
<feature type="transmembrane region" description="Helical" evidence="1">
    <location>
        <begin position="122"/>
        <end position="140"/>
    </location>
</feature>
<feature type="transmembrane region" description="Helical" evidence="1">
    <location>
        <begin position="6"/>
        <end position="21"/>
    </location>
</feature>
<evidence type="ECO:0000313" key="3">
    <source>
        <dbReference type="Proteomes" id="UP000094784"/>
    </source>
</evidence>
<proteinExistence type="predicted"/>
<dbReference type="OrthoDB" id="1913203at2"/>
<dbReference type="NCBIfam" id="NF041644">
    <property type="entry name" value="CBO0543_fam"/>
    <property type="match status" value="1"/>
</dbReference>
<keyword evidence="1" id="KW-0812">Transmembrane</keyword>
<feature type="transmembrane region" description="Helical" evidence="1">
    <location>
        <begin position="28"/>
        <end position="51"/>
    </location>
</feature>